<dbReference type="InterPro" id="IPR021377">
    <property type="entry name" value="DUF3006"/>
</dbReference>
<gene>
    <name evidence="1" type="ORF">SAMN00017405_1294</name>
</gene>
<organism evidence="1 2">
    <name type="scientific">Desulfonispora thiosulfatigenes DSM 11270</name>
    <dbReference type="NCBI Taxonomy" id="656914"/>
    <lineage>
        <taxon>Bacteria</taxon>
        <taxon>Bacillati</taxon>
        <taxon>Bacillota</taxon>
        <taxon>Clostridia</taxon>
        <taxon>Eubacteriales</taxon>
        <taxon>Peptococcaceae</taxon>
        <taxon>Desulfonispora</taxon>
    </lineage>
</organism>
<evidence type="ECO:0000313" key="2">
    <source>
        <dbReference type="Proteomes" id="UP000192731"/>
    </source>
</evidence>
<proteinExistence type="predicted"/>
<evidence type="ECO:0000313" key="1">
    <source>
        <dbReference type="EMBL" id="SMB90300.1"/>
    </source>
</evidence>
<evidence type="ECO:0008006" key="3">
    <source>
        <dbReference type="Google" id="ProtNLM"/>
    </source>
</evidence>
<dbReference type="Pfam" id="PF11213">
    <property type="entry name" value="DUF3006"/>
    <property type="match status" value="1"/>
</dbReference>
<sequence length="70" mass="8181">MKVIIDRFAGNYAICENENREMIDIEKNKLPVEAKEGDVLIIERNNISIDYEETAKRKLAAEKLLDDLWE</sequence>
<dbReference type="OrthoDB" id="164847at2"/>
<dbReference type="AlphaFoldDB" id="A0A1W1VAS1"/>
<protein>
    <recommendedName>
        <fullName evidence="3">DUF3006 domain-containing protein</fullName>
    </recommendedName>
</protein>
<name>A0A1W1VAS1_DESTI</name>
<dbReference type="STRING" id="656914.SAMN00017405_1294"/>
<dbReference type="Proteomes" id="UP000192731">
    <property type="component" value="Unassembled WGS sequence"/>
</dbReference>
<accession>A0A1W1VAS1</accession>
<dbReference type="RefSeq" id="WP_084053089.1">
    <property type="nucleotide sequence ID" value="NZ_FWWT01000017.1"/>
</dbReference>
<reference evidence="1 2" key="1">
    <citation type="submission" date="2017-04" db="EMBL/GenBank/DDBJ databases">
        <authorList>
            <person name="Afonso C.L."/>
            <person name="Miller P.J."/>
            <person name="Scott M.A."/>
            <person name="Spackman E."/>
            <person name="Goraichik I."/>
            <person name="Dimitrov K.M."/>
            <person name="Suarez D.L."/>
            <person name="Swayne D.E."/>
        </authorList>
    </citation>
    <scope>NUCLEOTIDE SEQUENCE [LARGE SCALE GENOMIC DNA]</scope>
    <source>
        <strain evidence="1 2">DSM 11270</strain>
    </source>
</reference>
<dbReference type="EMBL" id="FWWT01000017">
    <property type="protein sequence ID" value="SMB90300.1"/>
    <property type="molecule type" value="Genomic_DNA"/>
</dbReference>
<keyword evidence="2" id="KW-1185">Reference proteome</keyword>